<dbReference type="InterPro" id="IPR058530">
    <property type="entry name" value="Baseplate_J-like_C"/>
</dbReference>
<dbReference type="PANTHER" id="PTHR35862">
    <property type="entry name" value="FELS-2 PROPHAGE PROTEIN"/>
    <property type="match status" value="1"/>
</dbReference>
<protein>
    <submittedName>
        <fullName evidence="3">Baseplate J/gp47 family protein</fullName>
    </submittedName>
</protein>
<dbReference type="InterPro" id="IPR052726">
    <property type="entry name" value="Phage_Baseplate_Hub"/>
</dbReference>
<accession>A0ABY4X742</accession>
<dbReference type="InterPro" id="IPR014507">
    <property type="entry name" value="Baseplate_assembly_J_pred"/>
</dbReference>
<dbReference type="Pfam" id="PF26079">
    <property type="entry name" value="Baseplate_J_C"/>
    <property type="match status" value="1"/>
</dbReference>
<dbReference type="PANTHER" id="PTHR35862:SF1">
    <property type="entry name" value="FELS-2 PROPHAGE PROTEIN"/>
    <property type="match status" value="1"/>
</dbReference>
<keyword evidence="4" id="KW-1185">Reference proteome</keyword>
<dbReference type="RefSeq" id="WP_252166522.1">
    <property type="nucleotide sequence ID" value="NZ_CP084930.1"/>
</dbReference>
<dbReference type="PIRSF" id="PIRSF020481">
    <property type="entry name" value="BAP"/>
    <property type="match status" value="1"/>
</dbReference>
<feature type="domain" description="Baseplate J-like C-terminal" evidence="2">
    <location>
        <begin position="213"/>
        <end position="293"/>
    </location>
</feature>
<evidence type="ECO:0000259" key="1">
    <source>
        <dbReference type="Pfam" id="PF26078"/>
    </source>
</evidence>
<gene>
    <name evidence="3" type="ORF">LHA26_15790</name>
</gene>
<reference evidence="3" key="1">
    <citation type="journal article" date="2022" name="Toxins">
        <title>Genomic Analysis of Sphingopyxis sp. USTB-05 for Biodegrading Cyanobacterial Hepatotoxins.</title>
        <authorList>
            <person name="Liu C."/>
            <person name="Xu Q."/>
            <person name="Zhao Z."/>
            <person name="Zhang H."/>
            <person name="Liu X."/>
            <person name="Yin C."/>
            <person name="Liu Y."/>
            <person name="Yan H."/>
        </authorList>
    </citation>
    <scope>NUCLEOTIDE SEQUENCE</scope>
    <source>
        <strain evidence="3">NBD5</strain>
    </source>
</reference>
<feature type="domain" description="Baseplate J-like central" evidence="1">
    <location>
        <begin position="134"/>
        <end position="205"/>
    </location>
</feature>
<evidence type="ECO:0000313" key="3">
    <source>
        <dbReference type="EMBL" id="USI72714.1"/>
    </source>
</evidence>
<organism evidence="3 4">
    <name type="scientific">Sphingomonas morindae</name>
    <dbReference type="NCBI Taxonomy" id="1541170"/>
    <lineage>
        <taxon>Bacteria</taxon>
        <taxon>Pseudomonadati</taxon>
        <taxon>Pseudomonadota</taxon>
        <taxon>Alphaproteobacteria</taxon>
        <taxon>Sphingomonadales</taxon>
        <taxon>Sphingomonadaceae</taxon>
        <taxon>Sphingomonas</taxon>
    </lineage>
</organism>
<dbReference type="InterPro" id="IPR058531">
    <property type="entry name" value="Baseplate_J_M"/>
</dbReference>
<sequence length="299" mass="31012">MVDTATFTAVDLSRLPAPAIVEPLDFETILAQLRARLVELVPDFDATVESDPAVKLLELCAYRELLIRARVNDAARACMPAYAAGADLDNLAALLGVARLVLAPADPARGRPAVLESDDALRRRMILAPESFSVAGPSGAYIYHALTAAPEVLDASATSPAPGEVLVTILARGGDGAAAPALVARVADYLTAETRRPLTDHVTVRSATIIPFAITASLVTYVGPDSQIVLAAARARLDALLAEGQRLGRDLTRSALFAALHGPGVQNVRLDAPAADLALDATQAGFCTGVTLSHGGIAA</sequence>
<dbReference type="Pfam" id="PF26078">
    <property type="entry name" value="Baseplate_J_M"/>
    <property type="match status" value="1"/>
</dbReference>
<evidence type="ECO:0000313" key="4">
    <source>
        <dbReference type="Proteomes" id="UP001056937"/>
    </source>
</evidence>
<dbReference type="Proteomes" id="UP001056937">
    <property type="component" value="Chromosome 1"/>
</dbReference>
<dbReference type="EMBL" id="CP084930">
    <property type="protein sequence ID" value="USI72714.1"/>
    <property type="molecule type" value="Genomic_DNA"/>
</dbReference>
<proteinExistence type="predicted"/>
<evidence type="ECO:0000259" key="2">
    <source>
        <dbReference type="Pfam" id="PF26079"/>
    </source>
</evidence>
<name>A0ABY4X742_9SPHN</name>